<dbReference type="Proteomes" id="UP000076502">
    <property type="component" value="Unassembled WGS sequence"/>
</dbReference>
<protein>
    <submittedName>
        <fullName evidence="8">Chymotrypsin inhibitor</fullName>
    </submittedName>
</protein>
<reference evidence="8 9" key="1">
    <citation type="submission" date="2015-07" db="EMBL/GenBank/DDBJ databases">
        <title>The genome of Dufourea novaeangliae.</title>
        <authorList>
            <person name="Pan H."/>
            <person name="Kapheim K."/>
        </authorList>
    </citation>
    <scope>NUCLEOTIDE SEQUENCE [LARGE SCALE GENOMIC DNA]</scope>
    <source>
        <strain evidence="8">0120121106</strain>
        <tissue evidence="8">Whole body</tissue>
    </source>
</reference>
<accession>A0A154PMI3</accession>
<evidence type="ECO:0000259" key="7">
    <source>
        <dbReference type="Pfam" id="PF01826"/>
    </source>
</evidence>
<keyword evidence="4" id="KW-0646">Protease inhibitor</keyword>
<dbReference type="CDD" id="cd19941">
    <property type="entry name" value="TIL"/>
    <property type="match status" value="1"/>
</dbReference>
<evidence type="ECO:0000256" key="3">
    <source>
        <dbReference type="ARBA" id="ARBA00022525"/>
    </source>
</evidence>
<keyword evidence="3" id="KW-0964">Secreted</keyword>
<comment type="similarity">
    <text evidence="2">Belongs to the serine protease inhibitor-like (TIL domain-containing) family.</text>
</comment>
<evidence type="ECO:0000256" key="5">
    <source>
        <dbReference type="ARBA" id="ARBA00022900"/>
    </source>
</evidence>
<dbReference type="OrthoDB" id="6236007at2759"/>
<keyword evidence="9" id="KW-1185">Reference proteome</keyword>
<dbReference type="AlphaFoldDB" id="A0A154PMI3"/>
<evidence type="ECO:0000256" key="2">
    <source>
        <dbReference type="ARBA" id="ARBA00007611"/>
    </source>
</evidence>
<evidence type="ECO:0000256" key="6">
    <source>
        <dbReference type="ARBA" id="ARBA00023157"/>
    </source>
</evidence>
<dbReference type="InterPro" id="IPR051368">
    <property type="entry name" value="SerProtInhib-TIL_Domain"/>
</dbReference>
<name>A0A154PMI3_DUFNO</name>
<keyword evidence="6" id="KW-1015">Disulfide bond</keyword>
<dbReference type="Pfam" id="PF01826">
    <property type="entry name" value="TIL"/>
    <property type="match status" value="1"/>
</dbReference>
<evidence type="ECO:0000313" key="9">
    <source>
        <dbReference type="Proteomes" id="UP000076502"/>
    </source>
</evidence>
<sequence>TAAFPQDMEAAQECGPNAVFNACGSPCQDTCDGPAKPICTLRCVIGCQCKPGYVKNKDNECVLTRNC</sequence>
<evidence type="ECO:0000313" key="8">
    <source>
        <dbReference type="EMBL" id="KZC13062.1"/>
    </source>
</evidence>
<evidence type="ECO:0000256" key="4">
    <source>
        <dbReference type="ARBA" id="ARBA00022690"/>
    </source>
</evidence>
<dbReference type="InterPro" id="IPR036084">
    <property type="entry name" value="Ser_inhib-like_sf"/>
</dbReference>
<dbReference type="GO" id="GO:0004867">
    <property type="term" value="F:serine-type endopeptidase inhibitor activity"/>
    <property type="evidence" value="ECO:0007669"/>
    <property type="project" value="UniProtKB-KW"/>
</dbReference>
<comment type="subcellular location">
    <subcellularLocation>
        <location evidence="1">Secreted</location>
    </subcellularLocation>
</comment>
<organism evidence="8 9">
    <name type="scientific">Dufourea novaeangliae</name>
    <name type="common">Sweat bee</name>
    <dbReference type="NCBI Taxonomy" id="178035"/>
    <lineage>
        <taxon>Eukaryota</taxon>
        <taxon>Metazoa</taxon>
        <taxon>Ecdysozoa</taxon>
        <taxon>Arthropoda</taxon>
        <taxon>Hexapoda</taxon>
        <taxon>Insecta</taxon>
        <taxon>Pterygota</taxon>
        <taxon>Neoptera</taxon>
        <taxon>Endopterygota</taxon>
        <taxon>Hymenoptera</taxon>
        <taxon>Apocrita</taxon>
        <taxon>Aculeata</taxon>
        <taxon>Apoidea</taxon>
        <taxon>Anthophila</taxon>
        <taxon>Halictidae</taxon>
        <taxon>Rophitinae</taxon>
        <taxon>Dufourea</taxon>
    </lineage>
</organism>
<dbReference type="Gene3D" id="2.10.25.10">
    <property type="entry name" value="Laminin"/>
    <property type="match status" value="1"/>
</dbReference>
<dbReference type="GO" id="GO:0005576">
    <property type="term" value="C:extracellular region"/>
    <property type="evidence" value="ECO:0007669"/>
    <property type="project" value="UniProtKB-SubCell"/>
</dbReference>
<dbReference type="InterPro" id="IPR002919">
    <property type="entry name" value="TIL_dom"/>
</dbReference>
<evidence type="ECO:0000256" key="1">
    <source>
        <dbReference type="ARBA" id="ARBA00004613"/>
    </source>
</evidence>
<dbReference type="STRING" id="178035.A0A154PMI3"/>
<dbReference type="SUPFAM" id="SSF57567">
    <property type="entry name" value="Serine protease inhibitors"/>
    <property type="match status" value="1"/>
</dbReference>
<proteinExistence type="inferred from homology"/>
<dbReference type="FunFam" id="2.10.25.10:FF:000055">
    <property type="entry name" value="alpha-tectorin isoform X1"/>
    <property type="match status" value="1"/>
</dbReference>
<feature type="domain" description="TIL" evidence="7">
    <location>
        <begin position="14"/>
        <end position="67"/>
    </location>
</feature>
<dbReference type="PANTHER" id="PTHR23259:SF70">
    <property type="entry name" value="ACCESSORY GLAND PROTEIN ACP62F-RELATED"/>
    <property type="match status" value="1"/>
</dbReference>
<dbReference type="PANTHER" id="PTHR23259">
    <property type="entry name" value="RIDDLE"/>
    <property type="match status" value="1"/>
</dbReference>
<dbReference type="EMBL" id="KQ434980">
    <property type="protein sequence ID" value="KZC13062.1"/>
    <property type="molecule type" value="Genomic_DNA"/>
</dbReference>
<keyword evidence="5" id="KW-0722">Serine protease inhibitor</keyword>
<feature type="non-terminal residue" evidence="8">
    <location>
        <position position="1"/>
    </location>
</feature>
<gene>
    <name evidence="8" type="ORF">WN55_05467</name>
</gene>